<dbReference type="InterPro" id="IPR005769">
    <property type="entry name" value="PhnE/PtxC"/>
</dbReference>
<evidence type="ECO:0000256" key="5">
    <source>
        <dbReference type="ARBA" id="ARBA00022989"/>
    </source>
</evidence>
<evidence type="ECO:0000256" key="7">
    <source>
        <dbReference type="RuleBase" id="RU363032"/>
    </source>
</evidence>
<dbReference type="Proteomes" id="UP000184184">
    <property type="component" value="Unassembled WGS sequence"/>
</dbReference>
<dbReference type="PANTHER" id="PTHR30043">
    <property type="entry name" value="PHOSPHONATES TRANSPORT SYSTEM PERMEASE PROTEIN"/>
    <property type="match status" value="1"/>
</dbReference>
<dbReference type="GO" id="GO:0005886">
    <property type="term" value="C:plasma membrane"/>
    <property type="evidence" value="ECO:0007669"/>
    <property type="project" value="UniProtKB-SubCell"/>
</dbReference>
<accession>A0A1M7KT36</accession>
<name>A0A1M7KT36_9BACI</name>
<dbReference type="InterPro" id="IPR035906">
    <property type="entry name" value="MetI-like_sf"/>
</dbReference>
<organism evidence="9 10">
    <name type="scientific">Gracilibacillus kekensis</name>
    <dbReference type="NCBI Taxonomy" id="1027249"/>
    <lineage>
        <taxon>Bacteria</taxon>
        <taxon>Bacillati</taxon>
        <taxon>Bacillota</taxon>
        <taxon>Bacilli</taxon>
        <taxon>Bacillales</taxon>
        <taxon>Bacillaceae</taxon>
        <taxon>Gracilibacillus</taxon>
    </lineage>
</organism>
<dbReference type="OrthoDB" id="9808005at2"/>
<protein>
    <submittedName>
        <fullName evidence="9">Phosphonate transport system permease protein</fullName>
    </submittedName>
</protein>
<evidence type="ECO:0000256" key="2">
    <source>
        <dbReference type="ARBA" id="ARBA00022448"/>
    </source>
</evidence>
<keyword evidence="2 7" id="KW-0813">Transport</keyword>
<sequence length="266" mass="29472">MNKHSSYVPKGLYPFKTILIISLSLIVVISFYLISSIRTESFIWHFFVKFPNVIGLIGDFFPPDWSYLEQVWPKLFETIHMAIIATTIAVIISIPFSLLTANNVTTTTWIYQFMRFLLNITRTIPDIILAVVFVGLFGIGAFSGIIALIIFAIGILVKLMSEVIETIDMNPTEAIRASGGNGLQTISFAIVPQVLPQFISFSLYVFEINIRASLVLGLVGAGGIGQLLNKEINFMNYPAVSTIIIIVFAVVVVIDYISGKLREGLV</sequence>
<evidence type="ECO:0000313" key="9">
    <source>
        <dbReference type="EMBL" id="SHM68534.1"/>
    </source>
</evidence>
<reference evidence="9 10" key="1">
    <citation type="submission" date="2016-11" db="EMBL/GenBank/DDBJ databases">
        <authorList>
            <person name="Jaros S."/>
            <person name="Januszkiewicz K."/>
            <person name="Wedrychowicz H."/>
        </authorList>
    </citation>
    <scope>NUCLEOTIDE SEQUENCE [LARGE SCALE GENOMIC DNA]</scope>
    <source>
        <strain evidence="9 10">CGMCC 1.10681</strain>
    </source>
</reference>
<feature type="transmembrane region" description="Helical" evidence="7">
    <location>
        <begin position="12"/>
        <end position="35"/>
    </location>
</feature>
<dbReference type="PANTHER" id="PTHR30043:SF1">
    <property type="entry name" value="ABC TRANSPORT SYSTEM PERMEASE PROTEIN P69"/>
    <property type="match status" value="1"/>
</dbReference>
<dbReference type="Gene3D" id="1.10.3720.10">
    <property type="entry name" value="MetI-like"/>
    <property type="match status" value="1"/>
</dbReference>
<keyword evidence="3" id="KW-1003">Cell membrane</keyword>
<dbReference type="EMBL" id="FRCZ01000001">
    <property type="protein sequence ID" value="SHM68534.1"/>
    <property type="molecule type" value="Genomic_DNA"/>
</dbReference>
<dbReference type="SUPFAM" id="SSF161098">
    <property type="entry name" value="MetI-like"/>
    <property type="match status" value="1"/>
</dbReference>
<dbReference type="STRING" id="1027249.SAMN05216179_0830"/>
<dbReference type="AlphaFoldDB" id="A0A1M7KT36"/>
<feature type="domain" description="ABC transmembrane type-1" evidence="8">
    <location>
        <begin position="75"/>
        <end position="258"/>
    </location>
</feature>
<keyword evidence="6 7" id="KW-0472">Membrane</keyword>
<evidence type="ECO:0000256" key="1">
    <source>
        <dbReference type="ARBA" id="ARBA00004651"/>
    </source>
</evidence>
<gene>
    <name evidence="9" type="ORF">SAMN05216179_0830</name>
</gene>
<evidence type="ECO:0000256" key="6">
    <source>
        <dbReference type="ARBA" id="ARBA00023136"/>
    </source>
</evidence>
<feature type="transmembrane region" description="Helical" evidence="7">
    <location>
        <begin position="81"/>
        <end position="106"/>
    </location>
</feature>
<dbReference type="RefSeq" id="WP_073199889.1">
    <property type="nucleotide sequence ID" value="NZ_FRCZ01000001.1"/>
</dbReference>
<dbReference type="GO" id="GO:0015416">
    <property type="term" value="F:ABC-type phosphonate transporter activity"/>
    <property type="evidence" value="ECO:0007669"/>
    <property type="project" value="InterPro"/>
</dbReference>
<comment type="similarity">
    <text evidence="7">Belongs to the binding-protein-dependent transport system permease family.</text>
</comment>
<keyword evidence="5 7" id="KW-1133">Transmembrane helix</keyword>
<dbReference type="NCBIfam" id="TIGR01097">
    <property type="entry name" value="PhnE"/>
    <property type="match status" value="1"/>
</dbReference>
<feature type="transmembrane region" description="Helical" evidence="7">
    <location>
        <begin position="234"/>
        <end position="257"/>
    </location>
</feature>
<proteinExistence type="inferred from homology"/>
<feature type="transmembrane region" description="Helical" evidence="7">
    <location>
        <begin position="212"/>
        <end position="228"/>
    </location>
</feature>
<feature type="transmembrane region" description="Helical" evidence="7">
    <location>
        <begin position="127"/>
        <end position="157"/>
    </location>
</feature>
<keyword evidence="10" id="KW-1185">Reference proteome</keyword>
<dbReference type="InterPro" id="IPR000515">
    <property type="entry name" value="MetI-like"/>
</dbReference>
<keyword evidence="4 7" id="KW-0812">Transmembrane</keyword>
<dbReference type="Pfam" id="PF00528">
    <property type="entry name" value="BPD_transp_1"/>
    <property type="match status" value="1"/>
</dbReference>
<evidence type="ECO:0000259" key="8">
    <source>
        <dbReference type="PROSITE" id="PS50928"/>
    </source>
</evidence>
<comment type="subcellular location">
    <subcellularLocation>
        <location evidence="1 7">Cell membrane</location>
        <topology evidence="1 7">Multi-pass membrane protein</topology>
    </subcellularLocation>
</comment>
<feature type="transmembrane region" description="Helical" evidence="7">
    <location>
        <begin position="42"/>
        <end position="61"/>
    </location>
</feature>
<dbReference type="PROSITE" id="PS50928">
    <property type="entry name" value="ABC_TM1"/>
    <property type="match status" value="1"/>
</dbReference>
<evidence type="ECO:0000256" key="3">
    <source>
        <dbReference type="ARBA" id="ARBA00022475"/>
    </source>
</evidence>
<evidence type="ECO:0000313" key="10">
    <source>
        <dbReference type="Proteomes" id="UP000184184"/>
    </source>
</evidence>
<evidence type="ECO:0000256" key="4">
    <source>
        <dbReference type="ARBA" id="ARBA00022692"/>
    </source>
</evidence>